<dbReference type="EMBL" id="JBHTHM010000010">
    <property type="protein sequence ID" value="MFD0782494.1"/>
    <property type="molecule type" value="Genomic_DNA"/>
</dbReference>
<protein>
    <submittedName>
        <fullName evidence="3">Phage major capsid protein</fullName>
    </submittedName>
</protein>
<accession>A0ABW2ZW49</accession>
<dbReference type="SUPFAM" id="SSF56563">
    <property type="entry name" value="Major capsid protein gp5"/>
    <property type="match status" value="1"/>
</dbReference>
<comment type="subcellular location">
    <subcellularLocation>
        <location evidence="1">Virion</location>
    </subcellularLocation>
</comment>
<reference evidence="4" key="1">
    <citation type="journal article" date="2019" name="Int. J. Syst. Evol. Microbiol.">
        <title>The Global Catalogue of Microorganisms (GCM) 10K type strain sequencing project: providing services to taxonomists for standard genome sequencing and annotation.</title>
        <authorList>
            <consortium name="The Broad Institute Genomics Platform"/>
            <consortium name="The Broad Institute Genome Sequencing Center for Infectious Disease"/>
            <person name="Wu L."/>
            <person name="Ma J."/>
        </authorList>
    </citation>
    <scope>NUCLEOTIDE SEQUENCE [LARGE SCALE GENOMIC DNA]</scope>
    <source>
        <strain evidence="4">JCM 32148</strain>
    </source>
</reference>
<organism evidence="3 4">
    <name type="scientific">Micromonospora azadirachtae</name>
    <dbReference type="NCBI Taxonomy" id="1970735"/>
    <lineage>
        <taxon>Bacteria</taxon>
        <taxon>Bacillati</taxon>
        <taxon>Actinomycetota</taxon>
        <taxon>Actinomycetes</taxon>
        <taxon>Micromonosporales</taxon>
        <taxon>Micromonosporaceae</taxon>
        <taxon>Micromonospora</taxon>
    </lineage>
</organism>
<comment type="caution">
    <text evidence="3">The sequence shown here is derived from an EMBL/GenBank/DDBJ whole genome shotgun (WGS) entry which is preliminary data.</text>
</comment>
<evidence type="ECO:0000256" key="1">
    <source>
        <dbReference type="ARBA" id="ARBA00004328"/>
    </source>
</evidence>
<proteinExistence type="predicted"/>
<gene>
    <name evidence="3" type="ORF">ACFQZ8_00925</name>
</gene>
<sequence length="317" mass="33963">MPTYNDIISRSENGAVELPENVARDVIKAAESKSVISQLATKVPMESLVTRQAQLSGLPSAYFVNGDTGLKTATKVNFKGVELHAEPIAALVVIPDDFQADSFVNLSAQALELVSEAIARAIDNAALWGVNKPSTWGPSLYSHAVGAGNYIDYDDTKDFAFNAAEVSRKVAQDGFKPTAYATEPNLRWEMLGERDANGAPIFTNLAGENYEGLALHGIPAIEGDPGAWKTDVRLISGEWKHALLGVRQDVTMTMHKDGVIIDEDGKALFSAMQQDAQIMRVVTRVAWNISNPTTTANSVEGARSPFALLTNAGTAGS</sequence>
<evidence type="ECO:0000313" key="4">
    <source>
        <dbReference type="Proteomes" id="UP001597053"/>
    </source>
</evidence>
<dbReference type="InterPro" id="IPR054612">
    <property type="entry name" value="Phage_capsid-like_C"/>
</dbReference>
<name>A0ABW2ZW49_9ACTN</name>
<evidence type="ECO:0000313" key="3">
    <source>
        <dbReference type="EMBL" id="MFD0782494.1"/>
    </source>
</evidence>
<dbReference type="InterPro" id="IPR024455">
    <property type="entry name" value="Phage_capsid"/>
</dbReference>
<dbReference type="Proteomes" id="UP001597053">
    <property type="component" value="Unassembled WGS sequence"/>
</dbReference>
<dbReference type="NCBIfam" id="TIGR01554">
    <property type="entry name" value="major_cap_HK97"/>
    <property type="match status" value="1"/>
</dbReference>
<dbReference type="Pfam" id="PF05065">
    <property type="entry name" value="Phage_capsid"/>
    <property type="match status" value="1"/>
</dbReference>
<evidence type="ECO:0000259" key="2">
    <source>
        <dbReference type="Pfam" id="PF05065"/>
    </source>
</evidence>
<keyword evidence="4" id="KW-1185">Reference proteome</keyword>
<feature type="domain" description="Phage capsid-like C-terminal" evidence="2">
    <location>
        <begin position="14"/>
        <end position="292"/>
    </location>
</feature>